<reference evidence="3" key="1">
    <citation type="submission" date="2023-05" db="EMBL/GenBank/DDBJ databases">
        <title>Sedimentitalea sp. nov. JM2-8.</title>
        <authorList>
            <person name="Huang J."/>
        </authorList>
    </citation>
    <scope>NUCLEOTIDE SEQUENCE [LARGE SCALE GENOMIC DNA]</scope>
    <source>
        <strain evidence="3">KHS03</strain>
    </source>
</reference>
<sequence length="124" mass="13765">MTEPQDIEATTTALLASMREKLGVRANTLQGARTAAKRLLPRRVFKSYEFLQETEPFLAHPKLARTVDVSELAAATKDVRAYLDGIDLADRRKGWWLSLAGSLAFNLLALCVLVIAVLVWRGIL</sequence>
<dbReference type="EMBL" id="JASMWN010000005">
    <property type="protein sequence ID" value="MDU9004000.1"/>
    <property type="molecule type" value="Genomic_DNA"/>
</dbReference>
<name>A0ABU3VD92_9RHOB</name>
<gene>
    <name evidence="2" type="ORF">QO231_09050</name>
</gene>
<protein>
    <submittedName>
        <fullName evidence="2">Uncharacterized protein</fullName>
    </submittedName>
</protein>
<keyword evidence="1" id="KW-1133">Transmembrane helix</keyword>
<keyword evidence="1" id="KW-0472">Membrane</keyword>
<dbReference type="Proteomes" id="UP001255416">
    <property type="component" value="Unassembled WGS sequence"/>
</dbReference>
<evidence type="ECO:0000313" key="3">
    <source>
        <dbReference type="Proteomes" id="UP001255416"/>
    </source>
</evidence>
<dbReference type="RefSeq" id="WP_316775311.1">
    <property type="nucleotide sequence ID" value="NZ_JASMWN010000005.1"/>
</dbReference>
<evidence type="ECO:0000256" key="1">
    <source>
        <dbReference type="SAM" id="Phobius"/>
    </source>
</evidence>
<keyword evidence="1" id="KW-0812">Transmembrane</keyword>
<comment type="caution">
    <text evidence="2">The sequence shown here is derived from an EMBL/GenBank/DDBJ whole genome shotgun (WGS) entry which is preliminary data.</text>
</comment>
<feature type="transmembrane region" description="Helical" evidence="1">
    <location>
        <begin position="95"/>
        <end position="120"/>
    </location>
</feature>
<evidence type="ECO:0000313" key="2">
    <source>
        <dbReference type="EMBL" id="MDU9004000.1"/>
    </source>
</evidence>
<keyword evidence="3" id="KW-1185">Reference proteome</keyword>
<accession>A0ABU3VD92</accession>
<proteinExistence type="predicted"/>
<organism evidence="2 3">
    <name type="scientific">Sedimentitalea todarodis</name>
    <dbReference type="NCBI Taxonomy" id="1631240"/>
    <lineage>
        <taxon>Bacteria</taxon>
        <taxon>Pseudomonadati</taxon>
        <taxon>Pseudomonadota</taxon>
        <taxon>Alphaproteobacteria</taxon>
        <taxon>Rhodobacterales</taxon>
        <taxon>Paracoccaceae</taxon>
        <taxon>Sedimentitalea</taxon>
    </lineage>
</organism>